<dbReference type="EMBL" id="KN732010">
    <property type="protein sequence ID" value="KIH59390.1"/>
    <property type="molecule type" value="Genomic_DNA"/>
</dbReference>
<evidence type="ECO:0000259" key="5">
    <source>
        <dbReference type="Pfam" id="PF13087"/>
    </source>
</evidence>
<keyword evidence="3" id="KW-0347">Helicase</keyword>
<sequence>MSHSKPAKIDKCTKLIELLRGRGISPQHICVIMFCREQFCGVEQATMGQGLEISIVDSIQGREKEILILLTTKTHFTPESADFLDECRRMNVALSRRRQGQLLLGQVKSLAAFPFWCGVIEWANSHHALVTPHTLERYFHDV</sequence>
<evidence type="ECO:0000256" key="1">
    <source>
        <dbReference type="ARBA" id="ARBA00022741"/>
    </source>
</evidence>
<name>A0A0C2GE16_9BILA</name>
<keyword evidence="4" id="KW-0067">ATP-binding</keyword>
<evidence type="ECO:0000313" key="6">
    <source>
        <dbReference type="EMBL" id="KIH59390.1"/>
    </source>
</evidence>
<evidence type="ECO:0000256" key="4">
    <source>
        <dbReference type="ARBA" id="ARBA00022840"/>
    </source>
</evidence>
<dbReference type="PANTHER" id="PTHR43788:SF16">
    <property type="entry name" value="HELICASE WITH ZINC FINGER 2"/>
    <property type="match status" value="1"/>
</dbReference>
<dbReference type="Proteomes" id="UP000054047">
    <property type="component" value="Unassembled WGS sequence"/>
</dbReference>
<dbReference type="PANTHER" id="PTHR43788">
    <property type="entry name" value="DNA2/NAM7 HELICASE FAMILY MEMBER"/>
    <property type="match status" value="1"/>
</dbReference>
<dbReference type="AlphaFoldDB" id="A0A0C2GE16"/>
<feature type="domain" description="DNA2/NAM7 helicase-like C-terminal" evidence="5">
    <location>
        <begin position="4"/>
        <end position="107"/>
    </location>
</feature>
<dbReference type="OrthoDB" id="5851052at2759"/>
<dbReference type="GO" id="GO:0043139">
    <property type="term" value="F:5'-3' DNA helicase activity"/>
    <property type="evidence" value="ECO:0007669"/>
    <property type="project" value="TreeGrafter"/>
</dbReference>
<dbReference type="Gene3D" id="3.40.50.300">
    <property type="entry name" value="P-loop containing nucleotide triphosphate hydrolases"/>
    <property type="match status" value="1"/>
</dbReference>
<evidence type="ECO:0000256" key="3">
    <source>
        <dbReference type="ARBA" id="ARBA00022806"/>
    </source>
</evidence>
<dbReference type="InterPro" id="IPR027417">
    <property type="entry name" value="P-loop_NTPase"/>
</dbReference>
<protein>
    <recommendedName>
        <fullName evidence="5">DNA2/NAM7 helicase-like C-terminal domain-containing protein</fullName>
    </recommendedName>
</protein>
<keyword evidence="1" id="KW-0547">Nucleotide-binding</keyword>
<evidence type="ECO:0000256" key="2">
    <source>
        <dbReference type="ARBA" id="ARBA00022801"/>
    </source>
</evidence>
<keyword evidence="2" id="KW-0378">Hydrolase</keyword>
<proteinExistence type="predicted"/>
<dbReference type="Pfam" id="PF13087">
    <property type="entry name" value="AAA_12"/>
    <property type="match status" value="1"/>
</dbReference>
<dbReference type="GO" id="GO:0016787">
    <property type="term" value="F:hydrolase activity"/>
    <property type="evidence" value="ECO:0007669"/>
    <property type="project" value="UniProtKB-KW"/>
</dbReference>
<accession>A0A0C2GE16</accession>
<evidence type="ECO:0000313" key="7">
    <source>
        <dbReference type="Proteomes" id="UP000054047"/>
    </source>
</evidence>
<dbReference type="InterPro" id="IPR050534">
    <property type="entry name" value="Coronavir_polyprotein_1ab"/>
</dbReference>
<gene>
    <name evidence="6" type="ORF">ANCDUO_10380</name>
</gene>
<dbReference type="InterPro" id="IPR041679">
    <property type="entry name" value="DNA2/NAM7-like_C"/>
</dbReference>
<organism evidence="6 7">
    <name type="scientific">Ancylostoma duodenale</name>
    <dbReference type="NCBI Taxonomy" id="51022"/>
    <lineage>
        <taxon>Eukaryota</taxon>
        <taxon>Metazoa</taxon>
        <taxon>Ecdysozoa</taxon>
        <taxon>Nematoda</taxon>
        <taxon>Chromadorea</taxon>
        <taxon>Rhabditida</taxon>
        <taxon>Rhabditina</taxon>
        <taxon>Rhabditomorpha</taxon>
        <taxon>Strongyloidea</taxon>
        <taxon>Ancylostomatidae</taxon>
        <taxon>Ancylostomatinae</taxon>
        <taxon>Ancylostoma</taxon>
    </lineage>
</organism>
<dbReference type="SUPFAM" id="SSF52540">
    <property type="entry name" value="P-loop containing nucleoside triphosphate hydrolases"/>
    <property type="match status" value="1"/>
</dbReference>
<keyword evidence="7" id="KW-1185">Reference proteome</keyword>
<dbReference type="GO" id="GO:0005524">
    <property type="term" value="F:ATP binding"/>
    <property type="evidence" value="ECO:0007669"/>
    <property type="project" value="UniProtKB-KW"/>
</dbReference>
<reference evidence="6 7" key="1">
    <citation type="submission" date="2013-12" db="EMBL/GenBank/DDBJ databases">
        <title>Draft genome of the parsitic nematode Ancylostoma duodenale.</title>
        <authorList>
            <person name="Mitreva M."/>
        </authorList>
    </citation>
    <scope>NUCLEOTIDE SEQUENCE [LARGE SCALE GENOMIC DNA]</scope>
    <source>
        <strain evidence="6 7">Zhejiang</strain>
    </source>
</reference>